<proteinExistence type="predicted"/>
<protein>
    <submittedName>
        <fullName evidence="1">Uncharacterized protein</fullName>
    </submittedName>
</protein>
<evidence type="ECO:0000313" key="1">
    <source>
        <dbReference type="EMBL" id="KAH7989283.1"/>
    </source>
</evidence>
<gene>
    <name evidence="1" type="ORF">K3G42_006772</name>
</gene>
<keyword evidence="2" id="KW-1185">Reference proteome</keyword>
<accession>A0ACB8EA98</accession>
<comment type="caution">
    <text evidence="1">The sequence shown here is derived from an EMBL/GenBank/DDBJ whole genome shotgun (WGS) entry which is preliminary data.</text>
</comment>
<organism evidence="1 2">
    <name type="scientific">Sphaerodactylus townsendi</name>
    <dbReference type="NCBI Taxonomy" id="933632"/>
    <lineage>
        <taxon>Eukaryota</taxon>
        <taxon>Metazoa</taxon>
        <taxon>Chordata</taxon>
        <taxon>Craniata</taxon>
        <taxon>Vertebrata</taxon>
        <taxon>Euteleostomi</taxon>
        <taxon>Lepidosauria</taxon>
        <taxon>Squamata</taxon>
        <taxon>Bifurcata</taxon>
        <taxon>Gekkota</taxon>
        <taxon>Sphaerodactylidae</taxon>
        <taxon>Sphaerodactylus</taxon>
    </lineage>
</organism>
<dbReference type="EMBL" id="CM037627">
    <property type="protein sequence ID" value="KAH7989283.1"/>
    <property type="molecule type" value="Genomic_DNA"/>
</dbReference>
<name>A0ACB8EA98_9SAUR</name>
<sequence length="904" mass="99601">MCLSNLSACGGFDVCDDMVTKDVMTPLVALLKQCQSGLEESNGSVKGTKDTNKNYTEDIANEAVNLLWNVCESNSTAVSIFNREGCLPVVLQYLKRFQTNVDLAVLQVAGKMGVTQEDNLGFRECHSHLTWLKLNRISEPEKVKSFPCVFVSTASCLQAVTEDNPDLLSAFDSSAHQLLEMAMVSSGKTVEHILLRTLVAGIIWNIKSTVPSGSQAGTVNAILKTLSECLEPDAGEAVIRLKEEETERLKTSPELGVEGSVDDRGSSEVNEDEAMEETPPKNTKGNNDISDLLPRSKQELKQATSLLLAQQTALEIIVNMCCSEEPSDDEWEELSSSDESDAFLENSYEEGGKLMSPLCLSAEVHTALMNHLVPKKILEKTAFPNSTAVDICTQSPAWKPLIKNLHEEIIDFYKYMSPRSEEGRMRMEVVNRIQNVIKELWPNAEVQIFGSFKTGLYLPTSDIDLVVFGKWENLPLWTLEEALRKHNVADENSVKVLDKATVPIIKLTDSFTEVKVDISFNMRNGVKAADLIADFIKKYPVLPYLVLVLKQFLLQRDLNEVFTGGIGSYSLFLMAVSFLQLHPREDACTPNANYGVLLIEFFELYGRHFNYLKTGIRITDGGSYVAKDEVQKNMLDGYRPSMLYIEDPLQPGSDVGRSSYGAMQVKQAFDYAYVVLSHAVSPIAKYYPNNESESILGRIIRVTQEVATYRDWISKQWGVQNSTETSCNGNGVSSTVDNQQLDECNNNHSEECESLGKPRSKTSETPSKHSSNSSSGPLSSSSSTLSSSSDVESDGTPCKTSKQLGCRQTASNRTVAQSVSLGPTQSSGKMPSSQTANVSGVVNKSQHGSTRLFRASSSKGFQGPANSSHGTSVTNKQHPGSKSHQYYGKKRKHKRDPVLSDLCR</sequence>
<evidence type="ECO:0000313" key="2">
    <source>
        <dbReference type="Proteomes" id="UP000827872"/>
    </source>
</evidence>
<reference evidence="1" key="1">
    <citation type="submission" date="2021-08" db="EMBL/GenBank/DDBJ databases">
        <title>The first chromosome-level gecko genome reveals the dynamic sex chromosomes of Neotropical dwarf geckos (Sphaerodactylidae: Sphaerodactylus).</title>
        <authorList>
            <person name="Pinto B.J."/>
            <person name="Keating S.E."/>
            <person name="Gamble T."/>
        </authorList>
    </citation>
    <scope>NUCLEOTIDE SEQUENCE</scope>
    <source>
        <strain evidence="1">TG3544</strain>
    </source>
</reference>
<dbReference type="Proteomes" id="UP000827872">
    <property type="component" value="Linkage Group LG14"/>
</dbReference>